<dbReference type="GO" id="GO:0005829">
    <property type="term" value="C:cytosol"/>
    <property type="evidence" value="ECO:0007669"/>
    <property type="project" value="TreeGrafter"/>
</dbReference>
<dbReference type="EMBL" id="QRBF01000001">
    <property type="protein sequence ID" value="RDS86715.1"/>
    <property type="molecule type" value="Genomic_DNA"/>
</dbReference>
<dbReference type="InterPro" id="IPR051199">
    <property type="entry name" value="LPS_LOS_Heptosyltrfase"/>
</dbReference>
<evidence type="ECO:0000313" key="4">
    <source>
        <dbReference type="Proteomes" id="UP000255334"/>
    </source>
</evidence>
<evidence type="ECO:0000256" key="2">
    <source>
        <dbReference type="ARBA" id="ARBA00022679"/>
    </source>
</evidence>
<dbReference type="Proteomes" id="UP000255334">
    <property type="component" value="Unassembled WGS sequence"/>
</dbReference>
<dbReference type="GO" id="GO:0008713">
    <property type="term" value="F:ADP-heptose-lipopolysaccharide heptosyltransferase activity"/>
    <property type="evidence" value="ECO:0007669"/>
    <property type="project" value="TreeGrafter"/>
</dbReference>
<organism evidence="3 4">
    <name type="scientific">Dyella psychrodurans</name>
    <dbReference type="NCBI Taxonomy" id="1927960"/>
    <lineage>
        <taxon>Bacteria</taxon>
        <taxon>Pseudomonadati</taxon>
        <taxon>Pseudomonadota</taxon>
        <taxon>Gammaproteobacteria</taxon>
        <taxon>Lysobacterales</taxon>
        <taxon>Rhodanobacteraceae</taxon>
        <taxon>Dyella</taxon>
    </lineage>
</organism>
<protein>
    <submittedName>
        <fullName evidence="3">Lipopolysaccharide heptosyltransferase family protein</fullName>
    </submittedName>
</protein>
<dbReference type="GO" id="GO:0009244">
    <property type="term" value="P:lipopolysaccharide core region biosynthetic process"/>
    <property type="evidence" value="ECO:0007669"/>
    <property type="project" value="TreeGrafter"/>
</dbReference>
<dbReference type="PANTHER" id="PTHR30160:SF1">
    <property type="entry name" value="LIPOPOLYSACCHARIDE 1,2-N-ACETYLGLUCOSAMINETRANSFERASE-RELATED"/>
    <property type="match status" value="1"/>
</dbReference>
<gene>
    <name evidence="3" type="ORF">DWU99_05665</name>
</gene>
<name>A0A370XEP5_9GAMM</name>
<sequence>MLLITPLVAELERTYKGAEIDIVSEGALAADIFATFFSVKNIYCLPRRGFKHPPSFLSLIFKIRKTHYDLIIDPSFGSGFSRTLTRIFKGRYKLGFSDSATSPELTHAVPQSMAPKHMAKRPVGLVRWHSPVTHNESPGFPAMDIRLTADERSNGKIVIQQLLGASAASPVPCVIGIFADATGSKRYPTTWWNEFIASLQELSPHVAIIEIVPMHGKSMLGSAWPSYYSSSIRRMAAVMSGLDMVISADCGVMHLAAASRVPTLGMFCVTDANVYGPYGDLNSSLVTKELTPDEAARRVLDSAPASLKESMRGTRITHRVATNAQASNESILSDSFDQHP</sequence>
<dbReference type="OrthoDB" id="9781892at2"/>
<evidence type="ECO:0000256" key="1">
    <source>
        <dbReference type="ARBA" id="ARBA00022676"/>
    </source>
</evidence>
<reference evidence="3 4" key="1">
    <citation type="submission" date="2018-07" db="EMBL/GenBank/DDBJ databases">
        <title>Dyella monticola sp. nov. and Dyella psychrodurans sp. nov. isolated from monsoon evergreen broad-leaved forest soil of Dinghu Mountain, China.</title>
        <authorList>
            <person name="Gao Z."/>
            <person name="Qiu L."/>
        </authorList>
    </citation>
    <scope>NUCLEOTIDE SEQUENCE [LARGE SCALE GENOMIC DNA]</scope>
    <source>
        <strain evidence="3 4">4MSK11</strain>
    </source>
</reference>
<dbReference type="CDD" id="cd03789">
    <property type="entry name" value="GT9_LPS_heptosyltransferase"/>
    <property type="match status" value="1"/>
</dbReference>
<accession>A0A370XEP5</accession>
<keyword evidence="4" id="KW-1185">Reference proteome</keyword>
<keyword evidence="2 3" id="KW-0808">Transferase</keyword>
<dbReference type="InterPro" id="IPR002201">
    <property type="entry name" value="Glyco_trans_9"/>
</dbReference>
<dbReference type="PANTHER" id="PTHR30160">
    <property type="entry name" value="TETRAACYLDISACCHARIDE 4'-KINASE-RELATED"/>
    <property type="match status" value="1"/>
</dbReference>
<dbReference type="AlphaFoldDB" id="A0A370XEP5"/>
<evidence type="ECO:0000313" key="3">
    <source>
        <dbReference type="EMBL" id="RDS86715.1"/>
    </source>
</evidence>
<comment type="caution">
    <text evidence="3">The sequence shown here is derived from an EMBL/GenBank/DDBJ whole genome shotgun (WGS) entry which is preliminary data.</text>
</comment>
<dbReference type="SUPFAM" id="SSF53756">
    <property type="entry name" value="UDP-Glycosyltransferase/glycogen phosphorylase"/>
    <property type="match status" value="1"/>
</dbReference>
<dbReference type="Pfam" id="PF01075">
    <property type="entry name" value="Glyco_transf_9"/>
    <property type="match status" value="1"/>
</dbReference>
<proteinExistence type="predicted"/>
<dbReference type="RefSeq" id="WP_115476984.1">
    <property type="nucleotide sequence ID" value="NZ_QRBF01000001.1"/>
</dbReference>
<keyword evidence="1" id="KW-0328">Glycosyltransferase</keyword>
<dbReference type="Gene3D" id="3.40.50.2000">
    <property type="entry name" value="Glycogen Phosphorylase B"/>
    <property type="match status" value="2"/>
</dbReference>